<keyword evidence="1" id="KW-0812">Transmembrane</keyword>
<name>T0SCN3_SAPDV</name>
<keyword evidence="1" id="KW-0472">Membrane</keyword>
<dbReference type="RefSeq" id="XP_008606301.1">
    <property type="nucleotide sequence ID" value="XM_008608079.1"/>
</dbReference>
<dbReference type="AlphaFoldDB" id="T0SCN3"/>
<dbReference type="OrthoDB" id="425534at2759"/>
<dbReference type="EMBL" id="JH767136">
    <property type="protein sequence ID" value="EQC40602.1"/>
    <property type="molecule type" value="Genomic_DNA"/>
</dbReference>
<keyword evidence="5" id="KW-1185">Reference proteome</keyword>
<accession>T0SCN3</accession>
<evidence type="ECO:0000256" key="1">
    <source>
        <dbReference type="SAM" id="Phobius"/>
    </source>
</evidence>
<dbReference type="InParanoid" id="T0SCN3"/>
<evidence type="ECO:0000259" key="3">
    <source>
        <dbReference type="Pfam" id="PF00561"/>
    </source>
</evidence>
<keyword evidence="2" id="KW-0732">Signal</keyword>
<reference evidence="4 5" key="1">
    <citation type="submission" date="2012-04" db="EMBL/GenBank/DDBJ databases">
        <title>The Genome Sequence of Saprolegnia declina VS20.</title>
        <authorList>
            <consortium name="The Broad Institute Genome Sequencing Platform"/>
            <person name="Russ C."/>
            <person name="Nusbaum C."/>
            <person name="Tyler B."/>
            <person name="van West P."/>
            <person name="Dieguez-Uribeondo J."/>
            <person name="de Bruijn I."/>
            <person name="Tripathy S."/>
            <person name="Jiang R."/>
            <person name="Young S.K."/>
            <person name="Zeng Q."/>
            <person name="Gargeya S."/>
            <person name="Fitzgerald M."/>
            <person name="Haas B."/>
            <person name="Abouelleil A."/>
            <person name="Alvarado L."/>
            <person name="Arachchi H.M."/>
            <person name="Berlin A."/>
            <person name="Chapman S.B."/>
            <person name="Goldberg J."/>
            <person name="Griggs A."/>
            <person name="Gujja S."/>
            <person name="Hansen M."/>
            <person name="Howarth C."/>
            <person name="Imamovic A."/>
            <person name="Larimer J."/>
            <person name="McCowen C."/>
            <person name="Montmayeur A."/>
            <person name="Murphy C."/>
            <person name="Neiman D."/>
            <person name="Pearson M."/>
            <person name="Priest M."/>
            <person name="Roberts A."/>
            <person name="Saif S."/>
            <person name="Shea T."/>
            <person name="Sisk P."/>
            <person name="Sykes S."/>
            <person name="Wortman J."/>
            <person name="Nusbaum C."/>
            <person name="Birren B."/>
        </authorList>
    </citation>
    <scope>NUCLEOTIDE SEQUENCE [LARGE SCALE GENOMIC DNA]</scope>
    <source>
        <strain evidence="4 5">VS20</strain>
    </source>
</reference>
<evidence type="ECO:0000256" key="2">
    <source>
        <dbReference type="SAM" id="SignalP"/>
    </source>
</evidence>
<evidence type="ECO:0000313" key="5">
    <source>
        <dbReference type="Proteomes" id="UP000030762"/>
    </source>
</evidence>
<feature type="chain" id="PRO_5004571573" description="AB hydrolase-1 domain-containing protein" evidence="2">
    <location>
        <begin position="26"/>
        <end position="670"/>
    </location>
</feature>
<dbReference type="InterPro" id="IPR029058">
    <property type="entry name" value="AB_hydrolase_fold"/>
</dbReference>
<dbReference type="Proteomes" id="UP000030762">
    <property type="component" value="Unassembled WGS sequence"/>
</dbReference>
<dbReference type="OMA" id="YPGICEL"/>
<feature type="signal peptide" evidence="2">
    <location>
        <begin position="1"/>
        <end position="25"/>
    </location>
</feature>
<gene>
    <name evidence="4" type="ORF">SDRG_02488</name>
</gene>
<dbReference type="VEuPathDB" id="FungiDB:SDRG_02488"/>
<feature type="transmembrane region" description="Helical" evidence="1">
    <location>
        <begin position="630"/>
        <end position="651"/>
    </location>
</feature>
<proteinExistence type="predicted"/>
<feature type="domain" description="AB hydrolase-1" evidence="3">
    <location>
        <begin position="136"/>
        <end position="288"/>
    </location>
</feature>
<dbReference type="InterPro" id="IPR000073">
    <property type="entry name" value="AB_hydrolase_1"/>
</dbReference>
<dbReference type="PROSITE" id="PS51257">
    <property type="entry name" value="PROKAR_LIPOPROTEIN"/>
    <property type="match status" value="1"/>
</dbReference>
<dbReference type="Pfam" id="PF00561">
    <property type="entry name" value="Abhydrolase_1"/>
    <property type="match status" value="1"/>
</dbReference>
<organism evidence="4 5">
    <name type="scientific">Saprolegnia diclina (strain VS20)</name>
    <dbReference type="NCBI Taxonomy" id="1156394"/>
    <lineage>
        <taxon>Eukaryota</taxon>
        <taxon>Sar</taxon>
        <taxon>Stramenopiles</taxon>
        <taxon>Oomycota</taxon>
        <taxon>Saprolegniomycetes</taxon>
        <taxon>Saprolegniales</taxon>
        <taxon>Saprolegniaceae</taxon>
        <taxon>Saprolegnia</taxon>
    </lineage>
</organism>
<dbReference type="SUPFAM" id="SSF53474">
    <property type="entry name" value="alpha/beta-Hydrolases"/>
    <property type="match status" value="1"/>
</dbReference>
<dbReference type="STRING" id="1156394.T0SCN3"/>
<dbReference type="Gene3D" id="3.40.50.1820">
    <property type="entry name" value="alpha/beta hydrolase"/>
    <property type="match status" value="1"/>
</dbReference>
<dbReference type="GeneID" id="19943215"/>
<keyword evidence="1" id="KW-1133">Transmembrane helix</keyword>
<protein>
    <recommendedName>
        <fullName evidence="3">AB hydrolase-1 domain-containing protein</fullName>
    </recommendedName>
</protein>
<evidence type="ECO:0000313" key="4">
    <source>
        <dbReference type="EMBL" id="EQC40602.1"/>
    </source>
</evidence>
<sequence>MPSRPKCKMIRRAVVLAALVAACDGVNYSINGWYQCSLNSEFTPDEASSTVAADTSRAFLPNRPPTPWNRHFDFKLDALDDYFAANKKIKPSQTVVPECAEVQVPLCHTGLCTSSKLIESFVKRIPASSSLSGKKALFLLQGGPGASSVNMEGLMANLYSLLDGQFSVYTLDHRGTGRSSLLDCEASQATAAGSPSGATVTIDELPFCLSDLNYQFGLDASAFSVSSAAADLNYVLTTDPDLSTSDVFVYGVSYGTYLVERLMHLAPPNVRGYLLDSVQAETFPSSDANLAGYYSNWDRDYGQVASHFFSLCDADAFCASQIGPSSQAKLMALYEALDKNTSTCATLIASTEPPSWALRKIFAGLFMDMDNRALIPAIIKRLGRCNADDVQVLTAALSVSSASPSTVTYVRGSDMLYNTIVFSEIWEPQTEAYLKKLFAAEPIASGLYDGITPQYCLVVGSATGPICAGQAKAKTKGFKYTPIKGVWNTSAAIPPNASVLVLSGGLDPQTPAKYATLQFESMLGDRKKLVHFPFAAHGVINTTPMTLNGSLPCGYSVIASFLKEDGDVRSMDVSCVDGVAPLTFRVPTDLAQSTLLTSDAFDGAYDPSLAVADKKASVVTALKNQSQVPLIVVSALFGLSMLVILALGLALRRQRARLQKGPSYEADTAP</sequence>